<name>A0A2T6G3B2_9BACL</name>
<comment type="caution">
    <text evidence="1">The sequence shown here is derived from an EMBL/GenBank/DDBJ whole genome shotgun (WGS) entry which is preliminary data.</text>
</comment>
<evidence type="ECO:0000313" key="2">
    <source>
        <dbReference type="Proteomes" id="UP000244184"/>
    </source>
</evidence>
<dbReference type="Proteomes" id="UP000244184">
    <property type="component" value="Unassembled WGS sequence"/>
</dbReference>
<proteinExistence type="predicted"/>
<protein>
    <submittedName>
        <fullName evidence="1">DUF3866 domain-containing protein</fullName>
    </submittedName>
</protein>
<gene>
    <name evidence="1" type="ORF">C8Z91_13610</name>
</gene>
<organism evidence="1 2">
    <name type="scientific">Paenibacillus elgii</name>
    <dbReference type="NCBI Taxonomy" id="189691"/>
    <lineage>
        <taxon>Bacteria</taxon>
        <taxon>Bacillati</taxon>
        <taxon>Bacillota</taxon>
        <taxon>Bacilli</taxon>
        <taxon>Bacillales</taxon>
        <taxon>Paenibacillaceae</taxon>
        <taxon>Paenibacillus</taxon>
    </lineage>
</organism>
<dbReference type="AlphaFoldDB" id="A0A2T6G3B2"/>
<dbReference type="RefSeq" id="WP_108531805.1">
    <property type="nucleotide sequence ID" value="NZ_PYHP01000033.1"/>
</dbReference>
<accession>A0A2T6G3B2</accession>
<dbReference type="InterPro" id="IPR024479">
    <property type="entry name" value="DUF3866"/>
</dbReference>
<dbReference type="Pfam" id="PF12982">
    <property type="entry name" value="DUF3866"/>
    <property type="match status" value="1"/>
</dbReference>
<sequence length="399" mass="42627">MRIQWETAVVTETVGEPLFPNGLQEVRVRLGNGETAAALHDLAFGTRLQPGDEVLLNTTAVRLGLGTGGVHFVHAKLGRLDESFDGRDVPVKWEPETSDSLRSFGPQEGHMMKLRYTSLQRAVLSVEEASSPHHALFAESRMLGGMPVLIGELHSMLPAAVCWLHELAREAEVQAPRIAYVMTDGGALPMAISGHVRRLRQLGWLAGTVTYGHAYGGDVEAVNKYTALLAARHVLEADIAIVCMGPGIVGTGTPYGFSGIEAGELVGAVHALGGAPVAMARISFADPRPQHCGLSRHTAVAIGQAALAPAFVPLPVLPAEAEATLLREQVRQSGLARRHRLRWETPPPLEHMAAALEAYGQPITSMGRSLQDDPAFFAAICTAAGAAYRLLRNEGPDKP</sequence>
<evidence type="ECO:0000313" key="1">
    <source>
        <dbReference type="EMBL" id="PUA38635.1"/>
    </source>
</evidence>
<reference evidence="1 2" key="1">
    <citation type="submission" date="2018-03" db="EMBL/GenBank/DDBJ databases">
        <title>Genome sequence of Paenibacillus elgii strain AC13 an antimicrobial compound producing bacteria.</title>
        <authorList>
            <person name="Kurokawa A.S."/>
            <person name="Araujo J.F."/>
            <person name="Costa R.A."/>
            <person name="Ortega D.B."/>
            <person name="Pires A.S."/>
            <person name="Pappas G.J.Jr."/>
            <person name="Franco O.L."/>
            <person name="Barreto C."/>
            <person name="Magalhaes B.S."/>
            <person name="Kruger R.H."/>
        </authorList>
    </citation>
    <scope>NUCLEOTIDE SEQUENCE [LARGE SCALE GENOMIC DNA]</scope>
    <source>
        <strain evidence="1 2">AC13</strain>
    </source>
</reference>
<dbReference type="EMBL" id="PYHP01000033">
    <property type="protein sequence ID" value="PUA38635.1"/>
    <property type="molecule type" value="Genomic_DNA"/>
</dbReference>